<dbReference type="PANTHER" id="PTHR16238:SF7">
    <property type="entry name" value="GEM-ASSOCIATED PROTEIN 8"/>
    <property type="match status" value="1"/>
</dbReference>
<dbReference type="InterPro" id="IPR034754">
    <property type="entry name" value="GEMIN8"/>
</dbReference>
<dbReference type="Pfam" id="PF15348">
    <property type="entry name" value="GEMIN8"/>
    <property type="match status" value="1"/>
</dbReference>
<dbReference type="GO" id="GO:0032797">
    <property type="term" value="C:SMN complex"/>
    <property type="evidence" value="ECO:0007669"/>
    <property type="project" value="InterPro"/>
</dbReference>
<feature type="compositionally biased region" description="Basic and acidic residues" evidence="1">
    <location>
        <begin position="183"/>
        <end position="199"/>
    </location>
</feature>
<name>A0A914AIL5_PATMI</name>
<dbReference type="OrthoDB" id="5989213at2759"/>
<dbReference type="RefSeq" id="XP_038063391.1">
    <property type="nucleotide sequence ID" value="XM_038207463.1"/>
</dbReference>
<dbReference type="AlphaFoldDB" id="A0A914AIL5"/>
<keyword evidence="3" id="KW-1185">Reference proteome</keyword>
<dbReference type="GeneID" id="119734094"/>
<proteinExistence type="predicted"/>
<dbReference type="OMA" id="FREFMAV"/>
<reference evidence="2" key="1">
    <citation type="submission" date="2022-11" db="UniProtKB">
        <authorList>
            <consortium name="EnsemblMetazoa"/>
        </authorList>
    </citation>
    <scope>IDENTIFICATION</scope>
</reference>
<protein>
    <recommendedName>
        <fullName evidence="4">Gem-associated protein 8</fullName>
    </recommendedName>
</protein>
<evidence type="ECO:0000313" key="2">
    <source>
        <dbReference type="EnsemblMetazoa" id="XP_038063391.1"/>
    </source>
</evidence>
<sequence length="274" mass="32316">MDGNQVPDLSEASSMEITEGNYGDGSDEYTDEQNEQHAWYQQPQFGRFWQHYAAMQSWMQTYARMHQNGCSRYPATGYPLPMYCGSYPHFPPNPYHSQHFPQRTSMFHPHWNVNSQRAAHQYAGPSPYYHDSASQQRTHHRDKWGRDREYLNEEIEDSDDDDEDSEEIEISQEMLEFFRTSQKFREERDRAKAEAEKKSSGGKKKKNNPVRTEEKSDCRAPVERPDEGRRKGMKVLYGKHTARIHSMETAMQMQFDRNCDRLQPAFWPIVALKM</sequence>
<feature type="region of interest" description="Disordered" evidence="1">
    <location>
        <begin position="1"/>
        <end position="35"/>
    </location>
</feature>
<evidence type="ECO:0000313" key="3">
    <source>
        <dbReference type="Proteomes" id="UP000887568"/>
    </source>
</evidence>
<dbReference type="PANTHER" id="PTHR16238">
    <property type="entry name" value="GEM-ASSOCIATED PROTEIN 8"/>
    <property type="match status" value="1"/>
</dbReference>
<evidence type="ECO:0008006" key="4">
    <source>
        <dbReference type="Google" id="ProtNLM"/>
    </source>
</evidence>
<dbReference type="Proteomes" id="UP000887568">
    <property type="component" value="Unplaced"/>
</dbReference>
<feature type="compositionally biased region" description="Basic and acidic residues" evidence="1">
    <location>
        <begin position="211"/>
        <end position="230"/>
    </location>
</feature>
<feature type="region of interest" description="Disordered" evidence="1">
    <location>
        <begin position="179"/>
        <end position="231"/>
    </location>
</feature>
<dbReference type="EnsemblMetazoa" id="XM_038207463.1">
    <property type="protein sequence ID" value="XP_038063391.1"/>
    <property type="gene ID" value="LOC119734094"/>
</dbReference>
<accession>A0A914AIL5</accession>
<evidence type="ECO:0000256" key="1">
    <source>
        <dbReference type="SAM" id="MobiDB-lite"/>
    </source>
</evidence>
<feature type="region of interest" description="Disordered" evidence="1">
    <location>
        <begin position="122"/>
        <end position="146"/>
    </location>
</feature>
<dbReference type="GO" id="GO:0000387">
    <property type="term" value="P:spliceosomal snRNP assembly"/>
    <property type="evidence" value="ECO:0007669"/>
    <property type="project" value="InterPro"/>
</dbReference>
<organism evidence="2 3">
    <name type="scientific">Patiria miniata</name>
    <name type="common">Bat star</name>
    <name type="synonym">Asterina miniata</name>
    <dbReference type="NCBI Taxonomy" id="46514"/>
    <lineage>
        <taxon>Eukaryota</taxon>
        <taxon>Metazoa</taxon>
        <taxon>Echinodermata</taxon>
        <taxon>Eleutherozoa</taxon>
        <taxon>Asterozoa</taxon>
        <taxon>Asteroidea</taxon>
        <taxon>Valvatacea</taxon>
        <taxon>Valvatida</taxon>
        <taxon>Asterinidae</taxon>
        <taxon>Patiria</taxon>
    </lineage>
</organism>